<evidence type="ECO:0000313" key="3">
    <source>
        <dbReference type="Proteomes" id="UP001059596"/>
    </source>
</evidence>
<evidence type="ECO:0000256" key="1">
    <source>
        <dbReference type="SAM" id="SignalP"/>
    </source>
</evidence>
<dbReference type="Proteomes" id="UP001059596">
    <property type="component" value="Unassembled WGS sequence"/>
</dbReference>
<keyword evidence="1" id="KW-0732">Signal</keyword>
<comment type="caution">
    <text evidence="2">The sequence shown here is derived from an EMBL/GenBank/DDBJ whole genome shotgun (WGS) entry which is preliminary data.</text>
</comment>
<feature type="signal peptide" evidence="1">
    <location>
        <begin position="1"/>
        <end position="17"/>
    </location>
</feature>
<dbReference type="EMBL" id="JAMKOV010000108">
    <property type="protein sequence ID" value="KAI8033720.1"/>
    <property type="molecule type" value="Genomic_DNA"/>
</dbReference>
<reference evidence="2" key="1">
    <citation type="journal article" date="2023" name="Genome Biol. Evol.">
        <title>Long-read-based Genome Assembly of Drosophila gunungcola Reveals Fewer Chemosensory Genes in Flower-breeding Species.</title>
        <authorList>
            <person name="Negi A."/>
            <person name="Liao B.Y."/>
            <person name="Yeh S.D."/>
        </authorList>
    </citation>
    <scope>NUCLEOTIDE SEQUENCE</scope>
    <source>
        <strain evidence="2">Sukarami</strain>
    </source>
</reference>
<proteinExistence type="predicted"/>
<evidence type="ECO:0000313" key="2">
    <source>
        <dbReference type="EMBL" id="KAI8033720.1"/>
    </source>
</evidence>
<evidence type="ECO:0008006" key="4">
    <source>
        <dbReference type="Google" id="ProtNLM"/>
    </source>
</evidence>
<feature type="chain" id="PRO_5040435199" description="Secreted protein" evidence="1">
    <location>
        <begin position="18"/>
        <end position="96"/>
    </location>
</feature>
<accession>A0A9P9YBN5</accession>
<organism evidence="2 3">
    <name type="scientific">Drosophila gunungcola</name>
    <name type="common">fruit fly</name>
    <dbReference type="NCBI Taxonomy" id="103775"/>
    <lineage>
        <taxon>Eukaryota</taxon>
        <taxon>Metazoa</taxon>
        <taxon>Ecdysozoa</taxon>
        <taxon>Arthropoda</taxon>
        <taxon>Hexapoda</taxon>
        <taxon>Insecta</taxon>
        <taxon>Pterygota</taxon>
        <taxon>Neoptera</taxon>
        <taxon>Endopterygota</taxon>
        <taxon>Diptera</taxon>
        <taxon>Brachycera</taxon>
        <taxon>Muscomorpha</taxon>
        <taxon>Ephydroidea</taxon>
        <taxon>Drosophilidae</taxon>
        <taxon>Drosophila</taxon>
        <taxon>Sophophora</taxon>
    </lineage>
</organism>
<keyword evidence="3" id="KW-1185">Reference proteome</keyword>
<protein>
    <recommendedName>
        <fullName evidence="4">Secreted protein</fullName>
    </recommendedName>
</protein>
<sequence>MSHVAGFLVAAFSVGHAFWPPNQTNSVQRRLSNGIVGFGFSGNPPLAVHTKYIKYIALATSTQFYCTLFVRGLELFLDIFLYSLFFFPPRRGCRRV</sequence>
<dbReference type="AlphaFoldDB" id="A0A9P9YBN5"/>
<name>A0A9P9YBN5_9MUSC</name>
<gene>
    <name evidence="2" type="ORF">M5D96_013503</name>
</gene>